<dbReference type="InterPro" id="IPR000119">
    <property type="entry name" value="Hist_DNA-bd"/>
</dbReference>
<dbReference type="InterPro" id="IPR010992">
    <property type="entry name" value="IHF-like_DNA-bd_dom_sf"/>
</dbReference>
<proteinExistence type="predicted"/>
<dbReference type="AlphaFoldDB" id="A0A943SR77"/>
<sequence>MDREIIGSNELKKKMQEIIYNQTNIEITSGEAEEIIKEFTGFIKAETYKGNEVLINNFCKFLIKKYKNPKVEGYYDNPVAVFSKNYFRERG</sequence>
<reference evidence="1" key="1">
    <citation type="submission" date="2021-02" db="EMBL/GenBank/DDBJ databases">
        <title>Infant gut strain persistence is associated with maternal origin, phylogeny, and functional potential including surface adhesion and iron acquisition.</title>
        <authorList>
            <person name="Lou Y.C."/>
        </authorList>
    </citation>
    <scope>NUCLEOTIDE SEQUENCE</scope>
    <source>
        <strain evidence="1">L3_060_052G1_dasL3_060_052G1_concoct_1</strain>
    </source>
</reference>
<organism evidence="1 2">
    <name type="scientific">Peptoniphilus harei</name>
    <dbReference type="NCBI Taxonomy" id="54005"/>
    <lineage>
        <taxon>Bacteria</taxon>
        <taxon>Bacillati</taxon>
        <taxon>Bacillota</taxon>
        <taxon>Tissierellia</taxon>
        <taxon>Tissierellales</taxon>
        <taxon>Peptoniphilaceae</taxon>
        <taxon>Peptoniphilus</taxon>
    </lineage>
</organism>
<dbReference type="EMBL" id="JAGZZP010000010">
    <property type="protein sequence ID" value="MBS6535387.1"/>
    <property type="molecule type" value="Genomic_DNA"/>
</dbReference>
<dbReference type="GO" id="GO:0003677">
    <property type="term" value="F:DNA binding"/>
    <property type="evidence" value="ECO:0007669"/>
    <property type="project" value="UniProtKB-KW"/>
</dbReference>
<comment type="caution">
    <text evidence="1">The sequence shown here is derived from an EMBL/GenBank/DDBJ whole genome shotgun (WGS) entry which is preliminary data.</text>
</comment>
<keyword evidence="1" id="KW-0238">DNA-binding</keyword>
<accession>A0A943SR77</accession>
<dbReference type="Pfam" id="PF00216">
    <property type="entry name" value="Bac_DNA_binding"/>
    <property type="match status" value="1"/>
</dbReference>
<evidence type="ECO:0000313" key="2">
    <source>
        <dbReference type="Proteomes" id="UP000748991"/>
    </source>
</evidence>
<protein>
    <submittedName>
        <fullName evidence="1">HU family DNA-binding protein</fullName>
    </submittedName>
</protein>
<name>A0A943SR77_9FIRM</name>
<dbReference type="Gene3D" id="4.10.520.10">
    <property type="entry name" value="IHF-like DNA-binding proteins"/>
    <property type="match status" value="1"/>
</dbReference>
<dbReference type="Proteomes" id="UP000748991">
    <property type="component" value="Unassembled WGS sequence"/>
</dbReference>
<dbReference type="GO" id="GO:0030527">
    <property type="term" value="F:structural constituent of chromatin"/>
    <property type="evidence" value="ECO:0007669"/>
    <property type="project" value="InterPro"/>
</dbReference>
<dbReference type="RefSeq" id="WP_278637968.1">
    <property type="nucleotide sequence ID" value="NZ_JAGZZP010000010.1"/>
</dbReference>
<dbReference type="SUPFAM" id="SSF47729">
    <property type="entry name" value="IHF-like DNA-binding proteins"/>
    <property type="match status" value="1"/>
</dbReference>
<gene>
    <name evidence="1" type="ORF">KH327_06105</name>
</gene>
<evidence type="ECO:0000313" key="1">
    <source>
        <dbReference type="EMBL" id="MBS6535387.1"/>
    </source>
</evidence>